<reference evidence="1 2" key="1">
    <citation type="journal article" date="2024" name="Chem. Sci.">
        <title>Discovery of megapolipeptins by genome mining of a Burkholderiales bacteria collection.</title>
        <authorList>
            <person name="Paulo B.S."/>
            <person name="Recchia M.J.J."/>
            <person name="Lee S."/>
            <person name="Fergusson C.H."/>
            <person name="Romanowski S.B."/>
            <person name="Hernandez A."/>
            <person name="Krull N."/>
            <person name="Liu D.Y."/>
            <person name="Cavanagh H."/>
            <person name="Bos A."/>
            <person name="Gray C.A."/>
            <person name="Murphy B.T."/>
            <person name="Linington R.G."/>
            <person name="Eustaquio A.S."/>
        </authorList>
    </citation>
    <scope>NUCLEOTIDE SEQUENCE [LARGE SCALE GENOMIC DNA]</scope>
    <source>
        <strain evidence="1 2">RL17-351-BIE-A</strain>
    </source>
</reference>
<dbReference type="CDD" id="cd00060">
    <property type="entry name" value="FHA"/>
    <property type="match status" value="1"/>
</dbReference>
<proteinExistence type="predicted"/>
<evidence type="ECO:0000313" key="1">
    <source>
        <dbReference type="EMBL" id="MFM0237759.1"/>
    </source>
</evidence>
<accession>A0ABW9BCJ2</accession>
<dbReference type="Gene3D" id="2.60.200.20">
    <property type="match status" value="1"/>
</dbReference>
<dbReference type="EMBL" id="JAQQDR010000002">
    <property type="protein sequence ID" value="MFM0237759.1"/>
    <property type="molecule type" value="Genomic_DNA"/>
</dbReference>
<sequence length="366" mass="40005">MSTVGIIIVTGGIHAGASVLLSDSHDLTIGSGEGASLLLADDGIAPHHATIRLTGNRLKLTALHDGVSVFGYPLASGKTTVLMCGASFMVGDAQLQFSGRDLLTPDVMRNAELAWLMTHAPLAYISKRWTHTSRGAKLLLLTLMASAGLGSLWRIYGPHELERTLPRLDGPFRFVTVREDVKTHAYVYEGYVMSSSELASLAANARRDTRSPVIRVIVVEQMKEQLVDFLQKYYRDAQVRPDEPGSFTVSPPAEEAYAVPESWDYKRVTRLARESINGLRTLRFEGHVADQGPVRVPLQAIGMNLAHSAHGAWLVDQQGVRYFTGARLPLGRIASISNCTVKIVRNDDGATYEFFAEGAENARTCK</sequence>
<dbReference type="Proteomes" id="UP001629274">
    <property type="component" value="Unassembled WGS sequence"/>
</dbReference>
<dbReference type="InterPro" id="IPR008984">
    <property type="entry name" value="SMAD_FHA_dom_sf"/>
</dbReference>
<dbReference type="RefSeq" id="WP_408257240.1">
    <property type="nucleotide sequence ID" value="NZ_JAQQCK010000001.1"/>
</dbReference>
<organism evidence="1 2">
    <name type="scientific">Paraburkholderia phytofirmans</name>
    <dbReference type="NCBI Taxonomy" id="261302"/>
    <lineage>
        <taxon>Bacteria</taxon>
        <taxon>Pseudomonadati</taxon>
        <taxon>Pseudomonadota</taxon>
        <taxon>Betaproteobacteria</taxon>
        <taxon>Burkholderiales</taxon>
        <taxon>Burkholderiaceae</taxon>
        <taxon>Paraburkholderia</taxon>
    </lineage>
</organism>
<evidence type="ECO:0000313" key="2">
    <source>
        <dbReference type="Proteomes" id="UP001629274"/>
    </source>
</evidence>
<keyword evidence="2" id="KW-1185">Reference proteome</keyword>
<name>A0ABW9BCJ2_9BURK</name>
<protein>
    <submittedName>
        <fullName evidence="1">FHA domain-containing protein</fullName>
    </submittedName>
</protein>
<gene>
    <name evidence="1" type="ORF">PQR03_06420</name>
</gene>
<comment type="caution">
    <text evidence="1">The sequence shown here is derived from an EMBL/GenBank/DDBJ whole genome shotgun (WGS) entry which is preliminary data.</text>
</comment>
<dbReference type="SUPFAM" id="SSF49879">
    <property type="entry name" value="SMAD/FHA domain"/>
    <property type="match status" value="1"/>
</dbReference>